<organism evidence="1">
    <name type="scientific">Arundo donax</name>
    <name type="common">Giant reed</name>
    <name type="synonym">Donax arundinaceus</name>
    <dbReference type="NCBI Taxonomy" id="35708"/>
    <lineage>
        <taxon>Eukaryota</taxon>
        <taxon>Viridiplantae</taxon>
        <taxon>Streptophyta</taxon>
        <taxon>Embryophyta</taxon>
        <taxon>Tracheophyta</taxon>
        <taxon>Spermatophyta</taxon>
        <taxon>Magnoliopsida</taxon>
        <taxon>Liliopsida</taxon>
        <taxon>Poales</taxon>
        <taxon>Poaceae</taxon>
        <taxon>PACMAD clade</taxon>
        <taxon>Arundinoideae</taxon>
        <taxon>Arundineae</taxon>
        <taxon>Arundo</taxon>
    </lineage>
</organism>
<reference evidence="1" key="2">
    <citation type="journal article" date="2015" name="Data Brief">
        <title>Shoot transcriptome of the giant reed, Arundo donax.</title>
        <authorList>
            <person name="Barrero R.A."/>
            <person name="Guerrero F.D."/>
            <person name="Moolhuijzen P."/>
            <person name="Goolsby J.A."/>
            <person name="Tidwell J."/>
            <person name="Bellgard S.E."/>
            <person name="Bellgard M.I."/>
        </authorList>
    </citation>
    <scope>NUCLEOTIDE SEQUENCE</scope>
    <source>
        <tissue evidence="1">Shoot tissue taken approximately 20 cm above the soil surface</tissue>
    </source>
</reference>
<reference evidence="1" key="1">
    <citation type="submission" date="2014-09" db="EMBL/GenBank/DDBJ databases">
        <authorList>
            <person name="Magalhaes I.L.F."/>
            <person name="Oliveira U."/>
            <person name="Santos F.R."/>
            <person name="Vidigal T.H.D.A."/>
            <person name="Brescovit A.D."/>
            <person name="Santos A.J."/>
        </authorList>
    </citation>
    <scope>NUCLEOTIDE SEQUENCE</scope>
    <source>
        <tissue evidence="1">Shoot tissue taken approximately 20 cm above the soil surface</tissue>
    </source>
</reference>
<sequence>MGIHDKLILLDQSGTLWLIRSHAILPVPLAFLPWLRDPSLQSDSDTYASASIFFLGQRQLVLL</sequence>
<dbReference type="AlphaFoldDB" id="A0A0A9EMB6"/>
<name>A0A0A9EMB6_ARUDO</name>
<proteinExistence type="predicted"/>
<dbReference type="EMBL" id="GBRH01197792">
    <property type="protein sequence ID" value="JAE00104.1"/>
    <property type="molecule type" value="Transcribed_RNA"/>
</dbReference>
<accession>A0A0A9EMB6</accession>
<evidence type="ECO:0000313" key="1">
    <source>
        <dbReference type="EMBL" id="JAE00104.1"/>
    </source>
</evidence>
<protein>
    <submittedName>
        <fullName evidence="1">Uncharacterized protein</fullName>
    </submittedName>
</protein>